<dbReference type="InterPro" id="IPR001173">
    <property type="entry name" value="Glyco_trans_2-like"/>
</dbReference>
<sequence length="295" mass="31771">MTVSYWSSVQLAGMLGGLSGRYPVTVVDNAERVDVDTRRVCAGHRYIAIGRNAGFGYACNVGARESASAYLLFLNPDCRADPSTIDGLISVLEEWPDAAACAPRLGRRQIYGGATPGLLSALGYLLLPDVLLGSRCVWATATRACVPIAVGWASGACLLVRRTAFDAIGGFRPDLFLYNEDLDLSDRLRANGWRVLIDPRLLVNHAGAQSSAATVDTANLWSRSTHRYLGRSFRSTVVAAILAGGMWRRHLVALARGRRGATFAPQFTAQLVRRRTTTDPVDDPPESCPSTACDG</sequence>
<dbReference type="EMBL" id="JBHSAY010000009">
    <property type="protein sequence ID" value="MFC4132290.1"/>
    <property type="molecule type" value="Genomic_DNA"/>
</dbReference>
<gene>
    <name evidence="3" type="ORF">ACFOZ4_16920</name>
</gene>
<evidence type="ECO:0000313" key="3">
    <source>
        <dbReference type="EMBL" id="MFC4132290.1"/>
    </source>
</evidence>
<dbReference type="Proteomes" id="UP001595816">
    <property type="component" value="Unassembled WGS sequence"/>
</dbReference>
<evidence type="ECO:0000259" key="2">
    <source>
        <dbReference type="Pfam" id="PF00535"/>
    </source>
</evidence>
<dbReference type="Gene3D" id="3.90.550.10">
    <property type="entry name" value="Spore Coat Polysaccharide Biosynthesis Protein SpsA, Chain A"/>
    <property type="match status" value="1"/>
</dbReference>
<name>A0ABV8LPM3_9ACTN</name>
<dbReference type="SUPFAM" id="SSF53448">
    <property type="entry name" value="Nucleotide-diphospho-sugar transferases"/>
    <property type="match status" value="1"/>
</dbReference>
<dbReference type="InterPro" id="IPR029044">
    <property type="entry name" value="Nucleotide-diphossugar_trans"/>
</dbReference>
<dbReference type="RefSeq" id="WP_253753510.1">
    <property type="nucleotide sequence ID" value="NZ_JAMZDZ010000001.1"/>
</dbReference>
<organism evidence="3 4">
    <name type="scientific">Hamadaea flava</name>
    <dbReference type="NCBI Taxonomy" id="1742688"/>
    <lineage>
        <taxon>Bacteria</taxon>
        <taxon>Bacillati</taxon>
        <taxon>Actinomycetota</taxon>
        <taxon>Actinomycetes</taxon>
        <taxon>Micromonosporales</taxon>
        <taxon>Micromonosporaceae</taxon>
        <taxon>Hamadaea</taxon>
    </lineage>
</organism>
<accession>A0ABV8LPM3</accession>
<proteinExistence type="predicted"/>
<feature type="region of interest" description="Disordered" evidence="1">
    <location>
        <begin position="275"/>
        <end position="295"/>
    </location>
</feature>
<protein>
    <submittedName>
        <fullName evidence="3">Glycosyltransferase</fullName>
    </submittedName>
</protein>
<dbReference type="Pfam" id="PF13641">
    <property type="entry name" value="Glyco_tranf_2_3"/>
    <property type="match status" value="1"/>
</dbReference>
<dbReference type="PANTHER" id="PTHR43179">
    <property type="entry name" value="RHAMNOSYLTRANSFERASE WBBL"/>
    <property type="match status" value="1"/>
</dbReference>
<evidence type="ECO:0000256" key="1">
    <source>
        <dbReference type="SAM" id="MobiDB-lite"/>
    </source>
</evidence>
<evidence type="ECO:0000313" key="4">
    <source>
        <dbReference type="Proteomes" id="UP001595816"/>
    </source>
</evidence>
<feature type="domain" description="Glycosyltransferase 2-like" evidence="2">
    <location>
        <begin position="43"/>
        <end position="117"/>
    </location>
</feature>
<dbReference type="Pfam" id="PF00535">
    <property type="entry name" value="Glycos_transf_2"/>
    <property type="match status" value="1"/>
</dbReference>
<keyword evidence="4" id="KW-1185">Reference proteome</keyword>
<dbReference type="PANTHER" id="PTHR43179:SF7">
    <property type="entry name" value="RHAMNOSYLTRANSFERASE WBBL"/>
    <property type="match status" value="1"/>
</dbReference>
<reference evidence="4" key="1">
    <citation type="journal article" date="2019" name="Int. J. Syst. Evol. Microbiol.">
        <title>The Global Catalogue of Microorganisms (GCM) 10K type strain sequencing project: providing services to taxonomists for standard genome sequencing and annotation.</title>
        <authorList>
            <consortium name="The Broad Institute Genomics Platform"/>
            <consortium name="The Broad Institute Genome Sequencing Center for Infectious Disease"/>
            <person name="Wu L."/>
            <person name="Ma J."/>
        </authorList>
    </citation>
    <scope>NUCLEOTIDE SEQUENCE [LARGE SCALE GENOMIC DNA]</scope>
    <source>
        <strain evidence="4">CGMCC 4.7289</strain>
    </source>
</reference>
<comment type="caution">
    <text evidence="3">The sequence shown here is derived from an EMBL/GenBank/DDBJ whole genome shotgun (WGS) entry which is preliminary data.</text>
</comment>